<keyword evidence="1" id="KW-0732">Signal</keyword>
<comment type="caution">
    <text evidence="2">The sequence shown here is derived from an EMBL/GenBank/DDBJ whole genome shotgun (WGS) entry which is preliminary data.</text>
</comment>
<name>A0A951QP49_9CYAN</name>
<dbReference type="EMBL" id="JAHHGZ010000011">
    <property type="protein sequence ID" value="MBW4668140.1"/>
    <property type="molecule type" value="Genomic_DNA"/>
</dbReference>
<evidence type="ECO:0000256" key="1">
    <source>
        <dbReference type="SAM" id="SignalP"/>
    </source>
</evidence>
<proteinExistence type="predicted"/>
<reference evidence="2" key="1">
    <citation type="submission" date="2021-05" db="EMBL/GenBank/DDBJ databases">
        <authorList>
            <person name="Pietrasiak N."/>
            <person name="Ward R."/>
            <person name="Stajich J.E."/>
            <person name="Kurbessoian T."/>
        </authorList>
    </citation>
    <scope>NUCLEOTIDE SEQUENCE</scope>
    <source>
        <strain evidence="2">GSE-NOS-MK-12-04C</strain>
    </source>
</reference>
<gene>
    <name evidence="2" type="ORF">KME60_12140</name>
</gene>
<dbReference type="AlphaFoldDB" id="A0A951QP49"/>
<dbReference type="Proteomes" id="UP000729701">
    <property type="component" value="Unassembled WGS sequence"/>
</dbReference>
<feature type="chain" id="PRO_5036715359" evidence="1">
    <location>
        <begin position="24"/>
        <end position="130"/>
    </location>
</feature>
<evidence type="ECO:0000313" key="3">
    <source>
        <dbReference type="Proteomes" id="UP000729701"/>
    </source>
</evidence>
<protein>
    <submittedName>
        <fullName evidence="2">Uncharacterized protein</fullName>
    </submittedName>
</protein>
<organism evidence="2 3">
    <name type="scientific">Cyanomargarita calcarea GSE-NOS-MK-12-04C</name>
    <dbReference type="NCBI Taxonomy" id="2839659"/>
    <lineage>
        <taxon>Bacteria</taxon>
        <taxon>Bacillati</taxon>
        <taxon>Cyanobacteriota</taxon>
        <taxon>Cyanophyceae</taxon>
        <taxon>Nostocales</taxon>
        <taxon>Cyanomargaritaceae</taxon>
        <taxon>Cyanomargarita</taxon>
    </lineage>
</organism>
<sequence>MKPLPLALIAAIAVMTMSKSAYANQENVPSTTANPNQASTLVTEPVTITNSWGSVVGENNNFSQTAGSISVVREQECKQIKPLELIQNPASFFKECPNQIDNRIPQYTEQIEYFKVPSLESGIRVNVTQF</sequence>
<reference evidence="2" key="2">
    <citation type="journal article" date="2022" name="Microbiol. Resour. Announc.">
        <title>Metagenome Sequencing to Explore Phylogenomics of Terrestrial Cyanobacteria.</title>
        <authorList>
            <person name="Ward R.D."/>
            <person name="Stajich J.E."/>
            <person name="Johansen J.R."/>
            <person name="Huntemann M."/>
            <person name="Clum A."/>
            <person name="Foster B."/>
            <person name="Foster B."/>
            <person name="Roux S."/>
            <person name="Palaniappan K."/>
            <person name="Varghese N."/>
            <person name="Mukherjee S."/>
            <person name="Reddy T.B.K."/>
            <person name="Daum C."/>
            <person name="Copeland A."/>
            <person name="Chen I.A."/>
            <person name="Ivanova N.N."/>
            <person name="Kyrpides N.C."/>
            <person name="Shapiro N."/>
            <person name="Eloe-Fadrosh E.A."/>
            <person name="Pietrasiak N."/>
        </authorList>
    </citation>
    <scope>NUCLEOTIDE SEQUENCE</scope>
    <source>
        <strain evidence="2">GSE-NOS-MK-12-04C</strain>
    </source>
</reference>
<feature type="signal peptide" evidence="1">
    <location>
        <begin position="1"/>
        <end position="23"/>
    </location>
</feature>
<accession>A0A951QP49</accession>
<evidence type="ECO:0000313" key="2">
    <source>
        <dbReference type="EMBL" id="MBW4668140.1"/>
    </source>
</evidence>